<accession>A0A2P2IME9</accession>
<sequence length="44" mass="4928">MPIHPPTGLSGSLSLAIMLLICCPNLDYAFRCLLPLRKDNSWKK</sequence>
<proteinExistence type="predicted"/>
<organism evidence="2">
    <name type="scientific">Rhizophora mucronata</name>
    <name type="common">Asiatic mangrove</name>
    <dbReference type="NCBI Taxonomy" id="61149"/>
    <lineage>
        <taxon>Eukaryota</taxon>
        <taxon>Viridiplantae</taxon>
        <taxon>Streptophyta</taxon>
        <taxon>Embryophyta</taxon>
        <taxon>Tracheophyta</taxon>
        <taxon>Spermatophyta</taxon>
        <taxon>Magnoliopsida</taxon>
        <taxon>eudicotyledons</taxon>
        <taxon>Gunneridae</taxon>
        <taxon>Pentapetalae</taxon>
        <taxon>rosids</taxon>
        <taxon>fabids</taxon>
        <taxon>Malpighiales</taxon>
        <taxon>Rhizophoraceae</taxon>
        <taxon>Rhizophora</taxon>
    </lineage>
</organism>
<reference evidence="2" key="1">
    <citation type="submission" date="2018-02" db="EMBL/GenBank/DDBJ databases">
        <title>Rhizophora mucronata_Transcriptome.</title>
        <authorList>
            <person name="Meera S.P."/>
            <person name="Sreeshan A."/>
            <person name="Augustine A."/>
        </authorList>
    </citation>
    <scope>NUCLEOTIDE SEQUENCE</scope>
    <source>
        <tissue evidence="2">Leaf</tissue>
    </source>
</reference>
<keyword evidence="1" id="KW-0812">Transmembrane</keyword>
<name>A0A2P2IME9_RHIMU</name>
<protein>
    <submittedName>
        <fullName evidence="2">Uncharacterized protein</fullName>
    </submittedName>
</protein>
<keyword evidence="1" id="KW-0472">Membrane</keyword>
<feature type="transmembrane region" description="Helical" evidence="1">
    <location>
        <begin position="12"/>
        <end position="34"/>
    </location>
</feature>
<dbReference type="EMBL" id="GGEC01001932">
    <property type="protein sequence ID" value="MBW82415.1"/>
    <property type="molecule type" value="Transcribed_RNA"/>
</dbReference>
<dbReference type="AlphaFoldDB" id="A0A2P2IME9"/>
<dbReference type="EMBL" id="GGEC01001931">
    <property type="protein sequence ID" value="MBW82414.1"/>
    <property type="molecule type" value="Transcribed_RNA"/>
</dbReference>
<keyword evidence="1" id="KW-1133">Transmembrane helix</keyword>
<evidence type="ECO:0000313" key="2">
    <source>
        <dbReference type="EMBL" id="MBW82414.1"/>
    </source>
</evidence>
<evidence type="ECO:0000256" key="1">
    <source>
        <dbReference type="SAM" id="Phobius"/>
    </source>
</evidence>